<sequence>PTDAPTPVPTDAPTPAPTDAPTPVPTDAPTPVPTTPVPTPVPTPAPTTPAPPPPSTVVSTTVAPTPVPGPTTTTKAPRPTRGRFGPLSFDAMEESSGNSPFYFANLYPVNKSLTFVFSQTPPPTESGSLPSAVTLTFNGYAFGKTSDWDYSFIPGIAIAVIVLDRQGATIVEESVILPVHSSTVVFTGSVWPPPSSSATTPFYVIASSFAPVTETHATVRLVNLSPDVALADVTFAYNNKQVVLDNIDFTLASNWDVVDVSSDPIIVVTVVNAATGTAIAGTRLTTLPTTAVSVFLVGLASADAASPYALMAIPVLDNAPIAELCHVEAQEQLTV</sequence>
<organism evidence="2 3">
    <name type="scientific">Bodo saltans</name>
    <name type="common">Flagellated protozoan</name>
    <dbReference type="NCBI Taxonomy" id="75058"/>
    <lineage>
        <taxon>Eukaryota</taxon>
        <taxon>Discoba</taxon>
        <taxon>Euglenozoa</taxon>
        <taxon>Kinetoplastea</taxon>
        <taxon>Metakinetoplastina</taxon>
        <taxon>Eubodonida</taxon>
        <taxon>Bodonidae</taxon>
        <taxon>Bodo</taxon>
    </lineage>
</organism>
<reference evidence="3" key="1">
    <citation type="submission" date="2015-09" db="EMBL/GenBank/DDBJ databases">
        <authorList>
            <consortium name="Pathogen Informatics"/>
        </authorList>
    </citation>
    <scope>NUCLEOTIDE SEQUENCE [LARGE SCALE GENOMIC DNA]</scope>
    <source>
        <strain evidence="3">Lake Konstanz</strain>
    </source>
</reference>
<accession>A0A0S4ISE6</accession>
<dbReference type="AlphaFoldDB" id="A0A0S4ISE6"/>
<keyword evidence="3" id="KW-1185">Reference proteome</keyword>
<dbReference type="Proteomes" id="UP000051952">
    <property type="component" value="Unassembled WGS sequence"/>
</dbReference>
<protein>
    <submittedName>
        <fullName evidence="2">Uncharacterized protein</fullName>
    </submittedName>
</protein>
<dbReference type="EMBL" id="CYKH01000547">
    <property type="protein sequence ID" value="CUG05808.1"/>
    <property type="molecule type" value="Genomic_DNA"/>
</dbReference>
<evidence type="ECO:0000313" key="3">
    <source>
        <dbReference type="Proteomes" id="UP000051952"/>
    </source>
</evidence>
<proteinExistence type="predicted"/>
<feature type="compositionally biased region" description="Low complexity" evidence="1">
    <location>
        <begin position="56"/>
        <end position="83"/>
    </location>
</feature>
<evidence type="ECO:0000256" key="1">
    <source>
        <dbReference type="SAM" id="MobiDB-lite"/>
    </source>
</evidence>
<evidence type="ECO:0000313" key="2">
    <source>
        <dbReference type="EMBL" id="CUG05808.1"/>
    </source>
</evidence>
<feature type="compositionally biased region" description="Pro residues" evidence="1">
    <location>
        <begin position="1"/>
        <end position="55"/>
    </location>
</feature>
<dbReference type="VEuPathDB" id="TriTrypDB:BSAL_71345"/>
<feature type="region of interest" description="Disordered" evidence="1">
    <location>
        <begin position="1"/>
        <end position="83"/>
    </location>
</feature>
<name>A0A0S4ISE6_BODSA</name>
<gene>
    <name evidence="2" type="ORF">BSAL_71345</name>
</gene>
<feature type="non-terminal residue" evidence="2">
    <location>
        <position position="1"/>
    </location>
</feature>